<evidence type="ECO:0000256" key="2">
    <source>
        <dbReference type="SAM" id="SignalP"/>
    </source>
</evidence>
<accession>A0A1Y2G2C6</accession>
<dbReference type="InParanoid" id="A0A1Y2G2C6"/>
<keyword evidence="4" id="KW-1185">Reference proteome</keyword>
<dbReference type="EMBL" id="MCGR01000002">
    <property type="protein sequence ID" value="ORY91537.1"/>
    <property type="molecule type" value="Genomic_DNA"/>
</dbReference>
<feature type="compositionally biased region" description="Basic residues" evidence="1">
    <location>
        <begin position="119"/>
        <end position="136"/>
    </location>
</feature>
<dbReference type="Proteomes" id="UP000193467">
    <property type="component" value="Unassembled WGS sequence"/>
</dbReference>
<gene>
    <name evidence="3" type="ORF">BCR35DRAFT_328142</name>
</gene>
<feature type="chain" id="PRO_5010986974" evidence="2">
    <location>
        <begin position="21"/>
        <end position="136"/>
    </location>
</feature>
<sequence length="136" mass="15762">MLARTFTLALIASLAATGFAWDRDGEDIRFAQIKKIDDDKFKKTKFNIHDAAVHNKNFNQVENKDKDVLNAVAFRKNDDGDFKDDDDKGHGRKFRHHKDDDDFKHRRPFHNKKGDAFKHRPFKGKGHGRKGGKGDW</sequence>
<feature type="compositionally biased region" description="Basic and acidic residues" evidence="1">
    <location>
        <begin position="77"/>
        <end position="89"/>
    </location>
</feature>
<evidence type="ECO:0000313" key="4">
    <source>
        <dbReference type="Proteomes" id="UP000193467"/>
    </source>
</evidence>
<reference evidence="3 4" key="1">
    <citation type="submission" date="2016-07" db="EMBL/GenBank/DDBJ databases">
        <title>Pervasive Adenine N6-methylation of Active Genes in Fungi.</title>
        <authorList>
            <consortium name="DOE Joint Genome Institute"/>
            <person name="Mondo S.J."/>
            <person name="Dannebaum R.O."/>
            <person name="Kuo R.C."/>
            <person name="Labutti K."/>
            <person name="Haridas S."/>
            <person name="Kuo A."/>
            <person name="Salamov A."/>
            <person name="Ahrendt S.R."/>
            <person name="Lipzen A."/>
            <person name="Sullivan W."/>
            <person name="Andreopoulos W.B."/>
            <person name="Clum A."/>
            <person name="Lindquist E."/>
            <person name="Daum C."/>
            <person name="Ramamoorthy G.K."/>
            <person name="Gryganskyi A."/>
            <person name="Culley D."/>
            <person name="Magnuson J.K."/>
            <person name="James T.Y."/>
            <person name="O'Malley M.A."/>
            <person name="Stajich J.E."/>
            <person name="Spatafora J.W."/>
            <person name="Visel A."/>
            <person name="Grigoriev I.V."/>
        </authorList>
    </citation>
    <scope>NUCLEOTIDE SEQUENCE [LARGE SCALE GENOMIC DNA]</scope>
    <source>
        <strain evidence="3 4">62-1032</strain>
    </source>
</reference>
<organism evidence="3 4">
    <name type="scientific">Leucosporidium creatinivorum</name>
    <dbReference type="NCBI Taxonomy" id="106004"/>
    <lineage>
        <taxon>Eukaryota</taxon>
        <taxon>Fungi</taxon>
        <taxon>Dikarya</taxon>
        <taxon>Basidiomycota</taxon>
        <taxon>Pucciniomycotina</taxon>
        <taxon>Microbotryomycetes</taxon>
        <taxon>Leucosporidiales</taxon>
        <taxon>Leucosporidium</taxon>
    </lineage>
</organism>
<dbReference type="AlphaFoldDB" id="A0A1Y2G2C6"/>
<feature type="region of interest" description="Disordered" evidence="1">
    <location>
        <begin position="77"/>
        <end position="136"/>
    </location>
</feature>
<feature type="signal peptide" evidence="2">
    <location>
        <begin position="1"/>
        <end position="20"/>
    </location>
</feature>
<comment type="caution">
    <text evidence="3">The sequence shown here is derived from an EMBL/GenBank/DDBJ whole genome shotgun (WGS) entry which is preliminary data.</text>
</comment>
<protein>
    <submittedName>
        <fullName evidence="3">Uncharacterized protein</fullName>
    </submittedName>
</protein>
<keyword evidence="2" id="KW-0732">Signal</keyword>
<evidence type="ECO:0000256" key="1">
    <source>
        <dbReference type="SAM" id="MobiDB-lite"/>
    </source>
</evidence>
<proteinExistence type="predicted"/>
<evidence type="ECO:0000313" key="3">
    <source>
        <dbReference type="EMBL" id="ORY91537.1"/>
    </source>
</evidence>
<name>A0A1Y2G2C6_9BASI</name>